<accession>A0A078MRA2</accession>
<dbReference type="Pfam" id="PF00583">
    <property type="entry name" value="Acetyltransf_1"/>
    <property type="match status" value="1"/>
</dbReference>
<dbReference type="EMBL" id="LN483072">
    <property type="protein sequence ID" value="CEA09728.1"/>
    <property type="molecule type" value="Genomic_DNA"/>
</dbReference>
<dbReference type="SUPFAM" id="SSF55729">
    <property type="entry name" value="Acyl-CoA N-acyltransferases (Nat)"/>
    <property type="match status" value="1"/>
</dbReference>
<reference evidence="4" key="1">
    <citation type="submission" date="2014-07" db="EMBL/GenBank/DDBJ databases">
        <authorList>
            <person name="Urmite Genomes Urmite Genomes"/>
        </authorList>
    </citation>
    <scope>NUCLEOTIDE SEQUENCE</scope>
    <source>
        <strain evidence="4">11W110_air</strain>
    </source>
</reference>
<sequence length="168" mass="18228">MWDHTDLDEAELLNGTYRLRRATHADLTPIVRMFAADPLSADRGAETGTAASLEPYRKAYEAIAADPAHLLLVAVDGENDIAGTMQLTLLPCLAAGGATRLQIEAVHVRSDLQSKGLGAAMLAWAMAAGRREGAGLAQLQSNSRRAAAHRFYQRLGFHPSHVGFKYRY</sequence>
<keyword evidence="1 4" id="KW-0808">Transferase</keyword>
<name>A0A078MRA2_9MICC</name>
<dbReference type="PANTHER" id="PTHR43877:SF1">
    <property type="entry name" value="ACETYLTRANSFERASE"/>
    <property type="match status" value="1"/>
</dbReference>
<proteinExistence type="predicted"/>
<evidence type="ECO:0000256" key="2">
    <source>
        <dbReference type="ARBA" id="ARBA00023315"/>
    </source>
</evidence>
<feature type="domain" description="N-acetyltransferase" evidence="3">
    <location>
        <begin position="17"/>
        <end position="168"/>
    </location>
</feature>
<dbReference type="AlphaFoldDB" id="A0A078MRA2"/>
<evidence type="ECO:0000259" key="3">
    <source>
        <dbReference type="PROSITE" id="PS51186"/>
    </source>
</evidence>
<protein>
    <submittedName>
        <fullName evidence="4">Mycothiol acetyltransferase</fullName>
    </submittedName>
</protein>
<keyword evidence="2" id="KW-0012">Acyltransferase</keyword>
<evidence type="ECO:0000256" key="1">
    <source>
        <dbReference type="ARBA" id="ARBA00022679"/>
    </source>
</evidence>
<dbReference type="InterPro" id="IPR050832">
    <property type="entry name" value="Bact_Acetyltransf"/>
</dbReference>
<dbReference type="Gene3D" id="3.40.630.30">
    <property type="match status" value="1"/>
</dbReference>
<dbReference type="PANTHER" id="PTHR43877">
    <property type="entry name" value="AMINOALKYLPHOSPHONATE N-ACETYLTRANSFERASE-RELATED-RELATED"/>
    <property type="match status" value="1"/>
</dbReference>
<dbReference type="GO" id="GO:0016747">
    <property type="term" value="F:acyltransferase activity, transferring groups other than amino-acyl groups"/>
    <property type="evidence" value="ECO:0007669"/>
    <property type="project" value="InterPro"/>
</dbReference>
<organism evidence="4">
    <name type="scientific">Arthrobacter saudimassiliensis</name>
    <dbReference type="NCBI Taxonomy" id="1461584"/>
    <lineage>
        <taxon>Bacteria</taxon>
        <taxon>Bacillati</taxon>
        <taxon>Actinomycetota</taxon>
        <taxon>Actinomycetes</taxon>
        <taxon>Micrococcales</taxon>
        <taxon>Micrococcaceae</taxon>
        <taxon>Arthrobacter</taxon>
    </lineage>
</organism>
<dbReference type="PROSITE" id="PS51186">
    <property type="entry name" value="GNAT"/>
    <property type="match status" value="1"/>
</dbReference>
<dbReference type="InterPro" id="IPR000182">
    <property type="entry name" value="GNAT_dom"/>
</dbReference>
<evidence type="ECO:0000313" key="4">
    <source>
        <dbReference type="EMBL" id="CEA09728.1"/>
    </source>
</evidence>
<gene>
    <name evidence="4" type="primary">mshD_8</name>
    <name evidence="4" type="ORF">BN1051_03100</name>
</gene>
<dbReference type="InterPro" id="IPR016181">
    <property type="entry name" value="Acyl_CoA_acyltransferase"/>
</dbReference>
<dbReference type="PATRIC" id="fig|1461584.3.peg.3074"/>